<dbReference type="PANTHER" id="PTHR48098">
    <property type="entry name" value="ENTEROCHELIN ESTERASE-RELATED"/>
    <property type="match status" value="1"/>
</dbReference>
<dbReference type="SUPFAM" id="SSF53474">
    <property type="entry name" value="alpha/beta-Hydrolases"/>
    <property type="match status" value="1"/>
</dbReference>
<dbReference type="InterPro" id="IPR029058">
    <property type="entry name" value="AB_hydrolase_fold"/>
</dbReference>
<dbReference type="Pfam" id="PF00756">
    <property type="entry name" value="Esterase"/>
    <property type="match status" value="1"/>
</dbReference>
<dbReference type="PANTHER" id="PTHR48098:SF1">
    <property type="entry name" value="DIACYLGLYCEROL ACYLTRANSFERASE_MYCOLYLTRANSFERASE AG85A"/>
    <property type="match status" value="1"/>
</dbReference>
<accession>A0ABW4P9Z6</accession>
<gene>
    <name evidence="2" type="ORF">ACFSJG_22830</name>
</gene>
<keyword evidence="2" id="KW-0378">Hydrolase</keyword>
<dbReference type="EMBL" id="JBHUFB010000020">
    <property type="protein sequence ID" value="MFD1815064.1"/>
    <property type="molecule type" value="Genomic_DNA"/>
</dbReference>
<dbReference type="Proteomes" id="UP001597286">
    <property type="component" value="Unassembled WGS sequence"/>
</dbReference>
<sequence length="346" mass="36998">MWLRRTLLPVITAAVTLGLSVATAAGTVPEHATTVPTQDGAAEAAVGRLDHIDELGDRRWSVFVYSPSMDKVVELQVLRPTDTSEPRPTLYLLNGAGAGVDGANWMKQTDIVDFFADKNVNVVIPIGGYGAFYTDWRHDDPKLGRNQWESFLTRELPPVVDEALGTNGVNAIGGLSMSALSVFNLAIHAPGLYRGVASYSGCARAGDPVGQAAIRGIIARGGGDATNMWGPVGDPEWLDQDPYVNAEKLRGLELYLSSGSGLPGHYEQPGVMWPNGSPQLTNQIVIGGVIEAAANLCTQQVAQRFADLGIPATVDLEPTGTHSWGYWQDDLRSSWPVLARALDLPA</sequence>
<keyword evidence="1" id="KW-0732">Signal</keyword>
<dbReference type="GO" id="GO:0016787">
    <property type="term" value="F:hydrolase activity"/>
    <property type="evidence" value="ECO:0007669"/>
    <property type="project" value="UniProtKB-KW"/>
</dbReference>
<organism evidence="2 3">
    <name type="scientific">Rhodococcus gannanensis</name>
    <dbReference type="NCBI Taxonomy" id="1960308"/>
    <lineage>
        <taxon>Bacteria</taxon>
        <taxon>Bacillati</taxon>
        <taxon>Actinomycetota</taxon>
        <taxon>Actinomycetes</taxon>
        <taxon>Mycobacteriales</taxon>
        <taxon>Nocardiaceae</taxon>
        <taxon>Rhodococcus</taxon>
    </lineage>
</organism>
<keyword evidence="3" id="KW-1185">Reference proteome</keyword>
<evidence type="ECO:0000256" key="1">
    <source>
        <dbReference type="SAM" id="SignalP"/>
    </source>
</evidence>
<proteinExistence type="predicted"/>
<feature type="signal peptide" evidence="1">
    <location>
        <begin position="1"/>
        <end position="24"/>
    </location>
</feature>
<feature type="chain" id="PRO_5045222139" evidence="1">
    <location>
        <begin position="25"/>
        <end position="346"/>
    </location>
</feature>
<name>A0ABW4P9Z6_9NOCA</name>
<dbReference type="RefSeq" id="WP_378487512.1">
    <property type="nucleotide sequence ID" value="NZ_JBHUFB010000020.1"/>
</dbReference>
<evidence type="ECO:0000313" key="3">
    <source>
        <dbReference type="Proteomes" id="UP001597286"/>
    </source>
</evidence>
<dbReference type="InterPro" id="IPR000801">
    <property type="entry name" value="Esterase-like"/>
</dbReference>
<comment type="caution">
    <text evidence="2">The sequence shown here is derived from an EMBL/GenBank/DDBJ whole genome shotgun (WGS) entry which is preliminary data.</text>
</comment>
<dbReference type="Gene3D" id="3.40.50.1820">
    <property type="entry name" value="alpha/beta hydrolase"/>
    <property type="match status" value="1"/>
</dbReference>
<protein>
    <submittedName>
        <fullName evidence="2">Alpha/beta hydrolase</fullName>
    </submittedName>
</protein>
<dbReference type="InterPro" id="IPR050583">
    <property type="entry name" value="Mycobacterial_A85_antigen"/>
</dbReference>
<reference evidence="3" key="1">
    <citation type="journal article" date="2019" name="Int. J. Syst. Evol. Microbiol.">
        <title>The Global Catalogue of Microorganisms (GCM) 10K type strain sequencing project: providing services to taxonomists for standard genome sequencing and annotation.</title>
        <authorList>
            <consortium name="The Broad Institute Genomics Platform"/>
            <consortium name="The Broad Institute Genome Sequencing Center for Infectious Disease"/>
            <person name="Wu L."/>
            <person name="Ma J."/>
        </authorList>
    </citation>
    <scope>NUCLEOTIDE SEQUENCE [LARGE SCALE GENOMIC DNA]</scope>
    <source>
        <strain evidence="3">DT72</strain>
    </source>
</reference>
<evidence type="ECO:0000313" key="2">
    <source>
        <dbReference type="EMBL" id="MFD1815064.1"/>
    </source>
</evidence>